<sequence>MEKDFFDVFPSLKLKDNLAELLEMAAVTKVSLNHEKTKLRVYLKSDRWIHKKYILELEEQIERQCFSGLNVAVTVIERFCLSKAHTPENFLEVYRPSMELELRNYNMLEYNLFKQAKISFP</sequence>
<dbReference type="InterPro" id="IPR028112">
    <property type="entry name" value="DNA_PolC-type_N_I"/>
</dbReference>
<evidence type="ECO:0000313" key="2">
    <source>
        <dbReference type="EMBL" id="HIZ21883.1"/>
    </source>
</evidence>
<evidence type="ECO:0000259" key="1">
    <source>
        <dbReference type="Pfam" id="PF14480"/>
    </source>
</evidence>
<dbReference type="Proteomes" id="UP000824041">
    <property type="component" value="Unassembled WGS sequence"/>
</dbReference>
<feature type="domain" description="DNA polymerase III PolC-type N-terminal" evidence="1">
    <location>
        <begin position="5"/>
        <end position="74"/>
    </location>
</feature>
<accession>A0A9D2ISJ3</accession>
<proteinExistence type="predicted"/>
<dbReference type="EMBL" id="DXBU01000047">
    <property type="protein sequence ID" value="HIZ21883.1"/>
    <property type="molecule type" value="Genomic_DNA"/>
</dbReference>
<name>A0A9D2ISJ3_9FIRM</name>
<dbReference type="AlphaFoldDB" id="A0A9D2ISJ3"/>
<gene>
    <name evidence="2" type="ORF">IAA21_03670</name>
</gene>
<reference evidence="2" key="2">
    <citation type="submission" date="2021-04" db="EMBL/GenBank/DDBJ databases">
        <authorList>
            <person name="Gilroy R."/>
        </authorList>
    </citation>
    <scope>NUCLEOTIDE SEQUENCE</scope>
    <source>
        <strain evidence="2">14324</strain>
    </source>
</reference>
<evidence type="ECO:0000313" key="3">
    <source>
        <dbReference type="Proteomes" id="UP000824041"/>
    </source>
</evidence>
<reference evidence="2" key="1">
    <citation type="journal article" date="2021" name="PeerJ">
        <title>Extensive microbial diversity within the chicken gut microbiome revealed by metagenomics and culture.</title>
        <authorList>
            <person name="Gilroy R."/>
            <person name="Ravi A."/>
            <person name="Getino M."/>
            <person name="Pursley I."/>
            <person name="Horton D.L."/>
            <person name="Alikhan N.F."/>
            <person name="Baker D."/>
            <person name="Gharbi K."/>
            <person name="Hall N."/>
            <person name="Watson M."/>
            <person name="Adriaenssens E.M."/>
            <person name="Foster-Nyarko E."/>
            <person name="Jarju S."/>
            <person name="Secka A."/>
            <person name="Antonio M."/>
            <person name="Oren A."/>
            <person name="Chaudhuri R.R."/>
            <person name="La Ragione R."/>
            <person name="Hildebrand F."/>
            <person name="Pallen M.J."/>
        </authorList>
    </citation>
    <scope>NUCLEOTIDE SEQUENCE</scope>
    <source>
        <strain evidence="2">14324</strain>
    </source>
</reference>
<dbReference type="Pfam" id="PF14480">
    <property type="entry name" value="DNA_pol3_a_NI"/>
    <property type="match status" value="1"/>
</dbReference>
<comment type="caution">
    <text evidence="2">The sequence shown here is derived from an EMBL/GenBank/DDBJ whole genome shotgun (WGS) entry which is preliminary data.</text>
</comment>
<feature type="non-terminal residue" evidence="2">
    <location>
        <position position="121"/>
    </location>
</feature>
<organism evidence="2 3">
    <name type="scientific">Candidatus Blautia faecigallinarum</name>
    <dbReference type="NCBI Taxonomy" id="2838488"/>
    <lineage>
        <taxon>Bacteria</taxon>
        <taxon>Bacillati</taxon>
        <taxon>Bacillota</taxon>
        <taxon>Clostridia</taxon>
        <taxon>Lachnospirales</taxon>
        <taxon>Lachnospiraceae</taxon>
        <taxon>Blautia</taxon>
    </lineage>
</organism>
<protein>
    <recommendedName>
        <fullName evidence="1">DNA polymerase III PolC-type N-terminal domain-containing protein</fullName>
    </recommendedName>
</protein>